<reference evidence="4 5" key="1">
    <citation type="submission" date="2019-02" db="EMBL/GenBank/DDBJ databases">
        <title>Genomic Encyclopedia of Type Strains, Phase IV (KMG-IV): sequencing the most valuable type-strain genomes for metagenomic binning, comparative biology and taxonomic classification.</title>
        <authorList>
            <person name="Goeker M."/>
        </authorList>
    </citation>
    <scope>NUCLEOTIDE SEQUENCE [LARGE SCALE GENOMIC DNA]</scope>
    <source>
        <strain evidence="4 5">DSM 18116</strain>
    </source>
</reference>
<dbReference type="PRINTS" id="PR00080">
    <property type="entry name" value="SDRFAMILY"/>
</dbReference>
<dbReference type="InterPro" id="IPR036291">
    <property type="entry name" value="NAD(P)-bd_dom_sf"/>
</dbReference>
<name>A0A4Q7N2K6_9BACT</name>
<evidence type="ECO:0000256" key="3">
    <source>
        <dbReference type="RuleBase" id="RU000363"/>
    </source>
</evidence>
<keyword evidence="5" id="KW-1185">Reference proteome</keyword>
<dbReference type="InterPro" id="IPR002347">
    <property type="entry name" value="SDR_fam"/>
</dbReference>
<organism evidence="4 5">
    <name type="scientific">Pseudobacter ginsenosidimutans</name>
    <dbReference type="NCBI Taxonomy" id="661488"/>
    <lineage>
        <taxon>Bacteria</taxon>
        <taxon>Pseudomonadati</taxon>
        <taxon>Bacteroidota</taxon>
        <taxon>Chitinophagia</taxon>
        <taxon>Chitinophagales</taxon>
        <taxon>Chitinophagaceae</taxon>
        <taxon>Pseudobacter</taxon>
    </lineage>
</organism>
<dbReference type="EMBL" id="SGXA01000001">
    <property type="protein sequence ID" value="RZS75074.1"/>
    <property type="molecule type" value="Genomic_DNA"/>
</dbReference>
<protein>
    <submittedName>
        <fullName evidence="4">NAD(P)-dependent dehydrogenase (Short-subunit alcohol dehydrogenase family)</fullName>
    </submittedName>
</protein>
<comment type="similarity">
    <text evidence="3">Belongs to the short-chain dehydrogenases/reductases (SDR) family.</text>
</comment>
<dbReference type="Pfam" id="PF00106">
    <property type="entry name" value="adh_short"/>
    <property type="match status" value="1"/>
</dbReference>
<keyword evidence="1" id="KW-0521">NADP</keyword>
<dbReference type="SUPFAM" id="SSF51735">
    <property type="entry name" value="NAD(P)-binding Rossmann-fold domains"/>
    <property type="match status" value="1"/>
</dbReference>
<dbReference type="Gene3D" id="3.40.50.720">
    <property type="entry name" value="NAD(P)-binding Rossmann-like Domain"/>
    <property type="match status" value="1"/>
</dbReference>
<dbReference type="PANTHER" id="PTHR43544">
    <property type="entry name" value="SHORT-CHAIN DEHYDROGENASE/REDUCTASE"/>
    <property type="match status" value="1"/>
</dbReference>
<evidence type="ECO:0000313" key="4">
    <source>
        <dbReference type="EMBL" id="RZS75074.1"/>
    </source>
</evidence>
<evidence type="ECO:0000256" key="1">
    <source>
        <dbReference type="ARBA" id="ARBA00022857"/>
    </source>
</evidence>
<dbReference type="InterPro" id="IPR051468">
    <property type="entry name" value="Fungal_SecMetab_SDRs"/>
</dbReference>
<proteinExistence type="inferred from homology"/>
<sequence length="243" mass="26762">MSYTFNNKAALITGANRGLGLELSRQLNKKGYFVFMGVRDLEKGKIALQTLTNPDYASLLLLDVSDPASVGSAVKQLDQTGYPLQILVNNAGVMMDGDVMKDSTTEIGPEQLRKTFDTNFFGLVELTNQVLPSLLQTPDARILNISSDMGSLQLHARQHPLARTFAYNASKAALNMYTIHLANALRDKNVKVNAVHPGWVKTDMGSEYAPLEIPDAVTAIVDFLLKDDLPTGKFVFRGEEIEW</sequence>
<evidence type="ECO:0000313" key="5">
    <source>
        <dbReference type="Proteomes" id="UP000293874"/>
    </source>
</evidence>
<dbReference type="PROSITE" id="PS00061">
    <property type="entry name" value="ADH_SHORT"/>
    <property type="match status" value="1"/>
</dbReference>
<dbReference type="RefSeq" id="WP_130539480.1">
    <property type="nucleotide sequence ID" value="NZ_CP042431.1"/>
</dbReference>
<dbReference type="GO" id="GO:0016491">
    <property type="term" value="F:oxidoreductase activity"/>
    <property type="evidence" value="ECO:0007669"/>
    <property type="project" value="UniProtKB-KW"/>
</dbReference>
<comment type="caution">
    <text evidence="4">The sequence shown here is derived from an EMBL/GenBank/DDBJ whole genome shotgun (WGS) entry which is preliminary data.</text>
</comment>
<dbReference type="Proteomes" id="UP000293874">
    <property type="component" value="Unassembled WGS sequence"/>
</dbReference>
<gene>
    <name evidence="4" type="ORF">EV199_0933</name>
</gene>
<dbReference type="AlphaFoldDB" id="A0A4Q7N2K6"/>
<dbReference type="OrthoDB" id="5786478at2"/>
<accession>A0A4Q7N2K6</accession>
<dbReference type="PANTHER" id="PTHR43544:SF7">
    <property type="entry name" value="NADB-LER2"/>
    <property type="match status" value="1"/>
</dbReference>
<dbReference type="PRINTS" id="PR00081">
    <property type="entry name" value="GDHRDH"/>
</dbReference>
<dbReference type="GO" id="GO:0005737">
    <property type="term" value="C:cytoplasm"/>
    <property type="evidence" value="ECO:0007669"/>
    <property type="project" value="TreeGrafter"/>
</dbReference>
<evidence type="ECO:0000256" key="2">
    <source>
        <dbReference type="ARBA" id="ARBA00023002"/>
    </source>
</evidence>
<dbReference type="InterPro" id="IPR020904">
    <property type="entry name" value="Sc_DH/Rdtase_CS"/>
</dbReference>
<keyword evidence="2" id="KW-0560">Oxidoreductase</keyword>